<dbReference type="PIRSF" id="PIRSF000714">
    <property type="entry name" value="HIT"/>
    <property type="match status" value="1"/>
</dbReference>
<dbReference type="InterPro" id="IPR036265">
    <property type="entry name" value="HIT-like_sf"/>
</dbReference>
<evidence type="ECO:0000256" key="1">
    <source>
        <dbReference type="PROSITE-ProRule" id="PRU00464"/>
    </source>
</evidence>
<dbReference type="Proteomes" id="UP000252792">
    <property type="component" value="Unassembled WGS sequence"/>
</dbReference>
<dbReference type="InterPro" id="IPR011146">
    <property type="entry name" value="HIT-like"/>
</dbReference>
<dbReference type="Gene3D" id="3.30.428.10">
    <property type="entry name" value="HIT-like"/>
    <property type="match status" value="1"/>
</dbReference>
<keyword evidence="3" id="KW-0378">Hydrolase</keyword>
<evidence type="ECO:0000313" key="4">
    <source>
        <dbReference type="Proteomes" id="UP000252792"/>
    </source>
</evidence>
<reference evidence="3 4" key="1">
    <citation type="submission" date="2018-06" db="EMBL/GenBank/DDBJ databases">
        <title>Genomic Encyclopedia of Type Strains, Phase III (KMG-III): the genomes of soil and plant-associated and newly described type strains.</title>
        <authorList>
            <person name="Whitman W."/>
        </authorList>
    </citation>
    <scope>NUCLEOTIDE SEQUENCE [LARGE SCALE GENOMIC DNA]</scope>
    <source>
        <strain evidence="3 4">CECT 7377</strain>
    </source>
</reference>
<organism evidence="3 4">
    <name type="scientific">Marinomonas rhizomae</name>
    <dbReference type="NCBI Taxonomy" id="491948"/>
    <lineage>
        <taxon>Bacteria</taxon>
        <taxon>Pseudomonadati</taxon>
        <taxon>Pseudomonadota</taxon>
        <taxon>Gammaproteobacteria</taxon>
        <taxon>Oceanospirillales</taxon>
        <taxon>Oceanospirillaceae</taxon>
        <taxon>Marinomonas</taxon>
    </lineage>
</organism>
<evidence type="ECO:0000259" key="2">
    <source>
        <dbReference type="PROSITE" id="PS51084"/>
    </source>
</evidence>
<dbReference type="OrthoDB" id="9799145at2"/>
<dbReference type="RefSeq" id="WP_113917725.1">
    <property type="nucleotide sequence ID" value="NZ_QNSE01000011.1"/>
</dbReference>
<accession>A0A366J3Y4</accession>
<comment type="caution">
    <text evidence="1">Lacks conserved residue(s) required for the propagation of feature annotation.</text>
</comment>
<feature type="domain" description="HIT" evidence="2">
    <location>
        <begin position="35"/>
        <end position="103"/>
    </location>
</feature>
<dbReference type="SUPFAM" id="SSF54197">
    <property type="entry name" value="HIT-like"/>
    <property type="match status" value="1"/>
</dbReference>
<proteinExistence type="predicted"/>
<dbReference type="AlphaFoldDB" id="A0A366J3Y4"/>
<dbReference type="InterPro" id="IPR026026">
    <property type="entry name" value="HIT_Hint"/>
</dbReference>
<gene>
    <name evidence="3" type="ORF">DFP80_111183</name>
</gene>
<dbReference type="Pfam" id="PF01230">
    <property type="entry name" value="HIT"/>
    <property type="match status" value="1"/>
</dbReference>
<comment type="caution">
    <text evidence="3">The sequence shown here is derived from an EMBL/GenBank/DDBJ whole genome shotgun (WGS) entry which is preliminary data.</text>
</comment>
<dbReference type="PROSITE" id="PS51084">
    <property type="entry name" value="HIT_2"/>
    <property type="match status" value="1"/>
</dbReference>
<dbReference type="GO" id="GO:0016787">
    <property type="term" value="F:hydrolase activity"/>
    <property type="evidence" value="ECO:0007669"/>
    <property type="project" value="UniProtKB-KW"/>
</dbReference>
<dbReference type="EMBL" id="QNSE01000011">
    <property type="protein sequence ID" value="RBP80658.1"/>
    <property type="molecule type" value="Genomic_DNA"/>
</dbReference>
<name>A0A366J3Y4_9GAMM</name>
<evidence type="ECO:0000313" key="3">
    <source>
        <dbReference type="EMBL" id="RBP80658.1"/>
    </source>
</evidence>
<sequence length="149" mass="16870">MFELNPVLGRDSILVGHFSLCQLRLINDAQFPWFILVPQRNDISEIYQLVEEDRQQLMVESCLLAETLHDAFSADKLNVAALGNQVPQLHVHHIVRYTTDSCWPGPIWGKFDSVAYSSEDLAGILQKVHSLLSDDLTLPSDNGEAELYY</sequence>
<protein>
    <submittedName>
        <fullName evidence="3">Diadenosine tetraphosphate (Ap4A) HIT family hydrolase</fullName>
    </submittedName>
</protein>
<keyword evidence="4" id="KW-1185">Reference proteome</keyword>